<feature type="domain" description="WYL" evidence="1">
    <location>
        <begin position="155"/>
        <end position="220"/>
    </location>
</feature>
<proteinExistence type="predicted"/>
<accession>A0ABT4UEC7</accession>
<evidence type="ECO:0000259" key="1">
    <source>
        <dbReference type="Pfam" id="PF13280"/>
    </source>
</evidence>
<evidence type="ECO:0000259" key="2">
    <source>
        <dbReference type="Pfam" id="PF25583"/>
    </source>
</evidence>
<dbReference type="EMBL" id="JAQGEF010000001">
    <property type="protein sequence ID" value="MDA3613203.1"/>
    <property type="molecule type" value="Genomic_DNA"/>
</dbReference>
<evidence type="ECO:0000313" key="3">
    <source>
        <dbReference type="EMBL" id="MDA3613203.1"/>
    </source>
</evidence>
<keyword evidence="4" id="KW-1185">Reference proteome</keyword>
<evidence type="ECO:0000313" key="4">
    <source>
        <dbReference type="Proteomes" id="UP001210231"/>
    </source>
</evidence>
<reference evidence="3 4" key="1">
    <citation type="submission" date="2022-12" db="EMBL/GenBank/DDBJ databases">
        <title>Chitinophagaceae gen. sp. nov., a new member of the family Chitinophagaceae, isolated from soil in a chemical factory.</title>
        <authorList>
            <person name="Ke Z."/>
        </authorList>
    </citation>
    <scope>NUCLEOTIDE SEQUENCE [LARGE SCALE GENOMIC DNA]</scope>
    <source>
        <strain evidence="3 4">LY-5</strain>
    </source>
</reference>
<name>A0ABT4UEC7_9BACT</name>
<dbReference type="PANTHER" id="PTHR34580:SF9">
    <property type="entry name" value="SLL5097 PROTEIN"/>
    <property type="match status" value="1"/>
</dbReference>
<gene>
    <name evidence="3" type="ORF">O3P16_00140</name>
</gene>
<dbReference type="Pfam" id="PF13280">
    <property type="entry name" value="WYL"/>
    <property type="match status" value="1"/>
</dbReference>
<sequence>MSVNKLALLRYKTIDKCLQNKLRKWTLNKLIEKVSEALYEYEGISTGVSKRTIQADIQLMRSDKLGYNAPIIVKEKKYYAYEEEGYSINHTKVTDADIEKMSEIVSVLKQMNGFDYFDDMNDIIARLENSIYKSNHSDANYIQMEGNKLLKGIEHVLPLYQAIRKKVTLLITYQSFKAKEPKPNIYSPYLLKEYRNRWFLIAKAKKGTALITLALDRIVEFSELNTKDFVEYTGINFERYFEDTLGVTKTEKDRAHKVVIWVHHKNVPYVVTKPIHNSQQLLRSDETGSLFRLDVVLNFELERELLGFGECLKVLAPKRLQQSIKWRLEQSFKHYSDSSSDNY</sequence>
<dbReference type="PANTHER" id="PTHR34580">
    <property type="match status" value="1"/>
</dbReference>
<dbReference type="Pfam" id="PF25583">
    <property type="entry name" value="WCX"/>
    <property type="match status" value="1"/>
</dbReference>
<dbReference type="PROSITE" id="PS52050">
    <property type="entry name" value="WYL"/>
    <property type="match status" value="1"/>
</dbReference>
<comment type="caution">
    <text evidence="3">The sequence shown here is derived from an EMBL/GenBank/DDBJ whole genome shotgun (WGS) entry which is preliminary data.</text>
</comment>
<dbReference type="Proteomes" id="UP001210231">
    <property type="component" value="Unassembled WGS sequence"/>
</dbReference>
<dbReference type="RefSeq" id="WP_407029537.1">
    <property type="nucleotide sequence ID" value="NZ_JAQGEF010000001.1"/>
</dbReference>
<feature type="domain" description="WCX" evidence="2">
    <location>
        <begin position="255"/>
        <end position="329"/>
    </location>
</feature>
<dbReference type="InterPro" id="IPR057727">
    <property type="entry name" value="WCX_dom"/>
</dbReference>
<dbReference type="InterPro" id="IPR026881">
    <property type="entry name" value="WYL_dom"/>
</dbReference>
<protein>
    <submittedName>
        <fullName evidence="3">WYL domain-containing protein</fullName>
    </submittedName>
</protein>
<organism evidence="3 4">
    <name type="scientific">Polluticaenibacter yanchengensis</name>
    <dbReference type="NCBI Taxonomy" id="3014562"/>
    <lineage>
        <taxon>Bacteria</taxon>
        <taxon>Pseudomonadati</taxon>
        <taxon>Bacteroidota</taxon>
        <taxon>Chitinophagia</taxon>
        <taxon>Chitinophagales</taxon>
        <taxon>Chitinophagaceae</taxon>
        <taxon>Polluticaenibacter</taxon>
    </lineage>
</organism>
<dbReference type="InterPro" id="IPR051534">
    <property type="entry name" value="CBASS_pafABC_assoc_protein"/>
</dbReference>